<dbReference type="Proteomes" id="UP000198694">
    <property type="component" value="Unassembled WGS sequence"/>
</dbReference>
<dbReference type="AlphaFoldDB" id="A0A1G8WL56"/>
<gene>
    <name evidence="1" type="ORF">SAMN05216243_0861</name>
</gene>
<protein>
    <submittedName>
        <fullName evidence="1">Uncharacterized protein</fullName>
    </submittedName>
</protein>
<keyword evidence="2" id="KW-1185">Reference proteome</keyword>
<reference evidence="1 2" key="1">
    <citation type="submission" date="2016-10" db="EMBL/GenBank/DDBJ databases">
        <authorList>
            <person name="de Groot N.N."/>
        </authorList>
    </citation>
    <scope>NUCLEOTIDE SEQUENCE [LARGE SCALE GENOMIC DNA]</scope>
    <source>
        <strain evidence="1 2">CGMCC 1.6502</strain>
    </source>
</reference>
<sequence length="31" mass="3721">MKFNFTLKNKEMGKVKTVLFRILKQRHTIAV</sequence>
<dbReference type="EMBL" id="FNFL01000001">
    <property type="protein sequence ID" value="SDJ78857.1"/>
    <property type="molecule type" value="Genomic_DNA"/>
</dbReference>
<organism evidence="1 2">
    <name type="scientific">Sediminibacillus albus</name>
    <dbReference type="NCBI Taxonomy" id="407036"/>
    <lineage>
        <taxon>Bacteria</taxon>
        <taxon>Bacillati</taxon>
        <taxon>Bacillota</taxon>
        <taxon>Bacilli</taxon>
        <taxon>Bacillales</taxon>
        <taxon>Bacillaceae</taxon>
        <taxon>Sediminibacillus</taxon>
    </lineage>
</organism>
<dbReference type="STRING" id="407036.SAMN05216243_0861"/>
<accession>A0A1G8WL56</accession>
<name>A0A1G8WL56_9BACI</name>
<proteinExistence type="predicted"/>
<evidence type="ECO:0000313" key="1">
    <source>
        <dbReference type="EMBL" id="SDJ78857.1"/>
    </source>
</evidence>
<evidence type="ECO:0000313" key="2">
    <source>
        <dbReference type="Proteomes" id="UP000198694"/>
    </source>
</evidence>